<keyword evidence="2" id="KW-0723">Serine/threonine-protein kinase</keyword>
<keyword evidence="3" id="KW-0808">Transferase</keyword>
<gene>
    <name evidence="8" type="ORF">BU16DRAFT_553330</name>
</gene>
<keyword evidence="6" id="KW-0067">ATP-binding</keyword>
<keyword evidence="4" id="KW-0547">Nucleotide-binding</keyword>
<dbReference type="Proteomes" id="UP000799750">
    <property type="component" value="Unassembled WGS sequence"/>
</dbReference>
<dbReference type="CDD" id="cd00180">
    <property type="entry name" value="PKc"/>
    <property type="match status" value="1"/>
</dbReference>
<evidence type="ECO:0000256" key="2">
    <source>
        <dbReference type="ARBA" id="ARBA00022527"/>
    </source>
</evidence>
<evidence type="ECO:0000256" key="6">
    <source>
        <dbReference type="ARBA" id="ARBA00022840"/>
    </source>
</evidence>
<sequence>MSDLVRDSRLRTIFPPDARQGEVPTLTAHVFEESGHHLQERLIERKEVWKRERFVARGAYGSVWLERCVKGSRVDETRAVKQIMRSPQQASGSKNVLDYDRELESFAKLSHQNYNRCFVQSFGWYEWENALLIAMEYLPLGDLQDHLSESSQLFEPEGQQVTSQLLEGLSFMHQNGYMHRDLKPKNILIKSKPPQPWWVKIGDFGISRRADTEFSATTAIQGTLGFLAPELHGLVGLSSDRGRHILGASDMWALGETVFRLLTNAVSFPTLRDLISYARGETPFPTKPLLDCGISEAGVSFVCELLIVDPGKRATGDSGQEHDWIVSQRASRDGSRPPSFLFSGLAM</sequence>
<accession>A0A6A6QC84</accession>
<dbReference type="InterPro" id="IPR011009">
    <property type="entry name" value="Kinase-like_dom_sf"/>
</dbReference>
<comment type="similarity">
    <text evidence="1">Belongs to the protein kinase superfamily. STE Ser/Thr protein kinase family. MAP kinase kinase kinase subfamily.</text>
</comment>
<dbReference type="PANTHER" id="PTHR11584">
    <property type="entry name" value="SERINE/THREONINE PROTEIN KINASE"/>
    <property type="match status" value="1"/>
</dbReference>
<dbReference type="EMBL" id="MU004199">
    <property type="protein sequence ID" value="KAF2489067.1"/>
    <property type="molecule type" value="Genomic_DNA"/>
</dbReference>
<organism evidence="8 9">
    <name type="scientific">Lophium mytilinum</name>
    <dbReference type="NCBI Taxonomy" id="390894"/>
    <lineage>
        <taxon>Eukaryota</taxon>
        <taxon>Fungi</taxon>
        <taxon>Dikarya</taxon>
        <taxon>Ascomycota</taxon>
        <taxon>Pezizomycotina</taxon>
        <taxon>Dothideomycetes</taxon>
        <taxon>Pleosporomycetidae</taxon>
        <taxon>Mytilinidiales</taxon>
        <taxon>Mytilinidiaceae</taxon>
        <taxon>Lophium</taxon>
    </lineage>
</organism>
<evidence type="ECO:0000313" key="8">
    <source>
        <dbReference type="EMBL" id="KAF2489067.1"/>
    </source>
</evidence>
<dbReference type="InterPro" id="IPR008271">
    <property type="entry name" value="Ser/Thr_kinase_AS"/>
</dbReference>
<keyword evidence="9" id="KW-1185">Reference proteome</keyword>
<dbReference type="SMART" id="SM00220">
    <property type="entry name" value="S_TKc"/>
    <property type="match status" value="1"/>
</dbReference>
<dbReference type="GO" id="GO:0004674">
    <property type="term" value="F:protein serine/threonine kinase activity"/>
    <property type="evidence" value="ECO:0007669"/>
    <property type="project" value="UniProtKB-KW"/>
</dbReference>
<dbReference type="GO" id="GO:0005524">
    <property type="term" value="F:ATP binding"/>
    <property type="evidence" value="ECO:0007669"/>
    <property type="project" value="UniProtKB-KW"/>
</dbReference>
<dbReference type="SUPFAM" id="SSF56112">
    <property type="entry name" value="Protein kinase-like (PK-like)"/>
    <property type="match status" value="1"/>
</dbReference>
<protein>
    <submittedName>
        <fullName evidence="8">Kinase-like protein</fullName>
    </submittedName>
</protein>
<evidence type="ECO:0000256" key="1">
    <source>
        <dbReference type="ARBA" id="ARBA00006529"/>
    </source>
</evidence>
<reference evidence="8" key="1">
    <citation type="journal article" date="2020" name="Stud. Mycol.">
        <title>101 Dothideomycetes genomes: a test case for predicting lifestyles and emergence of pathogens.</title>
        <authorList>
            <person name="Haridas S."/>
            <person name="Albert R."/>
            <person name="Binder M."/>
            <person name="Bloem J."/>
            <person name="Labutti K."/>
            <person name="Salamov A."/>
            <person name="Andreopoulos B."/>
            <person name="Baker S."/>
            <person name="Barry K."/>
            <person name="Bills G."/>
            <person name="Bluhm B."/>
            <person name="Cannon C."/>
            <person name="Castanera R."/>
            <person name="Culley D."/>
            <person name="Daum C."/>
            <person name="Ezra D."/>
            <person name="Gonzalez J."/>
            <person name="Henrissat B."/>
            <person name="Kuo A."/>
            <person name="Liang C."/>
            <person name="Lipzen A."/>
            <person name="Lutzoni F."/>
            <person name="Magnuson J."/>
            <person name="Mondo S."/>
            <person name="Nolan M."/>
            <person name="Ohm R."/>
            <person name="Pangilinan J."/>
            <person name="Park H.-J."/>
            <person name="Ramirez L."/>
            <person name="Alfaro M."/>
            <person name="Sun H."/>
            <person name="Tritt A."/>
            <person name="Yoshinaga Y."/>
            <person name="Zwiers L.-H."/>
            <person name="Turgeon B."/>
            <person name="Goodwin S."/>
            <person name="Spatafora J."/>
            <person name="Crous P."/>
            <person name="Grigoriev I."/>
        </authorList>
    </citation>
    <scope>NUCLEOTIDE SEQUENCE</scope>
    <source>
        <strain evidence="8">CBS 269.34</strain>
    </source>
</reference>
<dbReference type="AlphaFoldDB" id="A0A6A6QC84"/>
<dbReference type="InterPro" id="IPR000719">
    <property type="entry name" value="Prot_kinase_dom"/>
</dbReference>
<evidence type="ECO:0000256" key="3">
    <source>
        <dbReference type="ARBA" id="ARBA00022679"/>
    </source>
</evidence>
<dbReference type="OrthoDB" id="10252171at2759"/>
<name>A0A6A6QC84_9PEZI</name>
<dbReference type="Pfam" id="PF00069">
    <property type="entry name" value="Pkinase"/>
    <property type="match status" value="1"/>
</dbReference>
<dbReference type="PROSITE" id="PS50011">
    <property type="entry name" value="PROTEIN_KINASE_DOM"/>
    <property type="match status" value="1"/>
</dbReference>
<evidence type="ECO:0000256" key="4">
    <source>
        <dbReference type="ARBA" id="ARBA00022741"/>
    </source>
</evidence>
<dbReference type="PROSITE" id="PS00108">
    <property type="entry name" value="PROTEIN_KINASE_ST"/>
    <property type="match status" value="1"/>
</dbReference>
<dbReference type="PANTHER" id="PTHR11584:SF369">
    <property type="entry name" value="MITOGEN-ACTIVATED PROTEIN KINASE KINASE KINASE 19-RELATED"/>
    <property type="match status" value="1"/>
</dbReference>
<evidence type="ECO:0000256" key="5">
    <source>
        <dbReference type="ARBA" id="ARBA00022777"/>
    </source>
</evidence>
<keyword evidence="5 8" id="KW-0418">Kinase</keyword>
<evidence type="ECO:0000313" key="9">
    <source>
        <dbReference type="Proteomes" id="UP000799750"/>
    </source>
</evidence>
<dbReference type="Gene3D" id="1.10.510.10">
    <property type="entry name" value="Transferase(Phosphotransferase) domain 1"/>
    <property type="match status" value="1"/>
</dbReference>
<evidence type="ECO:0000259" key="7">
    <source>
        <dbReference type="PROSITE" id="PS50011"/>
    </source>
</evidence>
<feature type="domain" description="Protein kinase" evidence="7">
    <location>
        <begin position="49"/>
        <end position="325"/>
    </location>
</feature>
<proteinExistence type="inferred from homology"/>